<comment type="subunit">
    <text evidence="2 8">Homodimer.</text>
</comment>
<dbReference type="PANTHER" id="PTHR22594:SF5">
    <property type="entry name" value="ASPARTATE--TRNA LIGASE, MITOCHONDRIAL"/>
    <property type="match status" value="1"/>
</dbReference>
<dbReference type="OrthoDB" id="9802326at2"/>
<keyword evidence="11" id="KW-1185">Reference proteome</keyword>
<dbReference type="CDD" id="cd04317">
    <property type="entry name" value="EcAspRS_like_N"/>
    <property type="match status" value="1"/>
</dbReference>
<evidence type="ECO:0000256" key="8">
    <source>
        <dbReference type="HAMAP-Rule" id="MF_00044"/>
    </source>
</evidence>
<dbReference type="Gene3D" id="3.30.1360.30">
    <property type="entry name" value="GAD-like domain"/>
    <property type="match status" value="1"/>
</dbReference>
<reference evidence="10 11" key="1">
    <citation type="journal article" date="2014" name="Genome Announc.">
        <title>Complete Genome Sequence of Mycoplasma bovoculi Strain M165/69T (ATCC 29104).</title>
        <authorList>
            <person name="Calcutt M.J."/>
            <person name="Foecking M.F."/>
        </authorList>
    </citation>
    <scope>NUCLEOTIDE SEQUENCE [LARGE SCALE GENOMIC DNA]</scope>
    <source>
        <strain evidence="10">M165/69</strain>
    </source>
</reference>
<dbReference type="Gene3D" id="3.30.930.10">
    <property type="entry name" value="Bira Bifunctional Protein, Domain 2"/>
    <property type="match status" value="1"/>
</dbReference>
<dbReference type="Proteomes" id="UP000019229">
    <property type="component" value="Chromosome"/>
</dbReference>
<feature type="domain" description="Aminoacyl-transfer RNA synthetases class-II family profile" evidence="9">
    <location>
        <begin position="141"/>
        <end position="533"/>
    </location>
</feature>
<evidence type="ECO:0000256" key="4">
    <source>
        <dbReference type="ARBA" id="ARBA00022741"/>
    </source>
</evidence>
<feature type="binding site" evidence="8">
    <location>
        <begin position="514"/>
        <end position="517"/>
    </location>
    <ligand>
        <name>ATP</name>
        <dbReference type="ChEBI" id="CHEBI:30616"/>
    </ligand>
</feature>
<dbReference type="InterPro" id="IPR045864">
    <property type="entry name" value="aa-tRNA-synth_II/BPL/LPL"/>
</dbReference>
<keyword evidence="8" id="KW-0963">Cytoplasm</keyword>
<dbReference type="InterPro" id="IPR004115">
    <property type="entry name" value="GAD-like_sf"/>
</dbReference>
<feature type="binding site" evidence="8">
    <location>
        <position position="469"/>
    </location>
    <ligand>
        <name>L-aspartate</name>
        <dbReference type="ChEBI" id="CHEBI:29991"/>
    </ligand>
</feature>
<dbReference type="InterPro" id="IPR012340">
    <property type="entry name" value="NA-bd_OB-fold"/>
</dbReference>
<dbReference type="AlphaFoldDB" id="W5UUK4"/>
<dbReference type="NCBIfam" id="TIGR00459">
    <property type="entry name" value="aspS_bact"/>
    <property type="match status" value="1"/>
</dbReference>
<dbReference type="GO" id="GO:0006422">
    <property type="term" value="P:aspartyl-tRNA aminoacylation"/>
    <property type="evidence" value="ECO:0007669"/>
    <property type="project" value="UniProtKB-UniRule"/>
</dbReference>
<comment type="catalytic activity">
    <reaction evidence="8">
        <text>tRNA(Asp) + L-aspartate + ATP = L-aspartyl-tRNA(Asp) + AMP + diphosphate</text>
        <dbReference type="Rhea" id="RHEA:19649"/>
        <dbReference type="Rhea" id="RHEA-COMP:9660"/>
        <dbReference type="Rhea" id="RHEA-COMP:9678"/>
        <dbReference type="ChEBI" id="CHEBI:29991"/>
        <dbReference type="ChEBI" id="CHEBI:30616"/>
        <dbReference type="ChEBI" id="CHEBI:33019"/>
        <dbReference type="ChEBI" id="CHEBI:78442"/>
        <dbReference type="ChEBI" id="CHEBI:78516"/>
        <dbReference type="ChEBI" id="CHEBI:456215"/>
        <dbReference type="EC" id="6.1.1.12"/>
    </reaction>
</comment>
<dbReference type="Gene3D" id="2.40.50.140">
    <property type="entry name" value="Nucleic acid-binding proteins"/>
    <property type="match status" value="1"/>
</dbReference>
<dbReference type="KEGG" id="mbc:MYB_02355"/>
<dbReference type="GO" id="GO:0003676">
    <property type="term" value="F:nucleic acid binding"/>
    <property type="evidence" value="ECO:0007669"/>
    <property type="project" value="InterPro"/>
</dbReference>
<feature type="binding site" evidence="8">
    <location>
        <position position="462"/>
    </location>
    <ligand>
        <name>ATP</name>
        <dbReference type="ChEBI" id="CHEBI:30616"/>
    </ligand>
</feature>
<feature type="binding site" evidence="8">
    <location>
        <position position="218"/>
    </location>
    <ligand>
        <name>ATP</name>
        <dbReference type="ChEBI" id="CHEBI:30616"/>
    </ligand>
</feature>
<evidence type="ECO:0000256" key="2">
    <source>
        <dbReference type="ARBA" id="ARBA00011738"/>
    </source>
</evidence>
<dbReference type="eggNOG" id="COG0173">
    <property type="taxonomic scope" value="Bacteria"/>
</dbReference>
<dbReference type="GO" id="GO:0005737">
    <property type="term" value="C:cytoplasm"/>
    <property type="evidence" value="ECO:0007669"/>
    <property type="project" value="UniProtKB-SubCell"/>
</dbReference>
<feature type="region of interest" description="Aspartate" evidence="8">
    <location>
        <begin position="187"/>
        <end position="190"/>
    </location>
</feature>
<proteinExistence type="inferred from homology"/>
<feature type="binding site" evidence="8">
    <location>
        <position position="164"/>
    </location>
    <ligand>
        <name>L-aspartate</name>
        <dbReference type="ChEBI" id="CHEBI:29991"/>
    </ligand>
</feature>
<dbReference type="GO" id="GO:0004815">
    <property type="term" value="F:aspartate-tRNA ligase activity"/>
    <property type="evidence" value="ECO:0007669"/>
    <property type="project" value="UniProtKB-UniRule"/>
</dbReference>
<dbReference type="PRINTS" id="PR01042">
    <property type="entry name" value="TRNASYNTHASP"/>
</dbReference>
<dbReference type="InterPro" id="IPR047089">
    <property type="entry name" value="Asp-tRNA-ligase_1_N"/>
</dbReference>
<evidence type="ECO:0000256" key="6">
    <source>
        <dbReference type="ARBA" id="ARBA00022917"/>
    </source>
</evidence>
<dbReference type="InterPro" id="IPR004365">
    <property type="entry name" value="NA-bd_OB_tRNA"/>
</dbReference>
<dbReference type="RefSeq" id="WP_022934711.1">
    <property type="nucleotide sequence ID" value="NZ_CP007154.1"/>
</dbReference>
<comment type="subcellular location">
    <subcellularLocation>
        <location evidence="8">Cytoplasm</location>
    </subcellularLocation>
</comment>
<evidence type="ECO:0000313" key="10">
    <source>
        <dbReference type="EMBL" id="AHH45475.1"/>
    </source>
</evidence>
<dbReference type="STRING" id="743966.MYB_02355"/>
<keyword evidence="5 8" id="KW-0067">ATP-binding</keyword>
<dbReference type="EMBL" id="CP007154">
    <property type="protein sequence ID" value="AHH45475.1"/>
    <property type="molecule type" value="Genomic_DNA"/>
</dbReference>
<evidence type="ECO:0000256" key="3">
    <source>
        <dbReference type="ARBA" id="ARBA00022598"/>
    </source>
</evidence>
<dbReference type="EC" id="6.1.1.12" evidence="8"/>
<feature type="binding site" evidence="8">
    <location>
        <position position="428"/>
    </location>
    <ligand>
        <name>L-aspartate</name>
        <dbReference type="ChEBI" id="CHEBI:29991"/>
    </ligand>
</feature>
<dbReference type="InterPro" id="IPR004524">
    <property type="entry name" value="Asp-tRNA-ligase_1"/>
</dbReference>
<dbReference type="PROSITE" id="PS50862">
    <property type="entry name" value="AA_TRNA_LIGASE_II"/>
    <property type="match status" value="1"/>
</dbReference>
<dbReference type="InterPro" id="IPR002312">
    <property type="entry name" value="Asp/Asn-tRNA-synth_IIb"/>
</dbReference>
<organism evidence="10 11">
    <name type="scientific">Mesomycoplasma bovoculi M165/69</name>
    <dbReference type="NCBI Taxonomy" id="743966"/>
    <lineage>
        <taxon>Bacteria</taxon>
        <taxon>Bacillati</taxon>
        <taxon>Mycoplasmatota</taxon>
        <taxon>Mycoplasmoidales</taxon>
        <taxon>Metamycoplasmataceae</taxon>
        <taxon>Mesomycoplasma</taxon>
    </lineage>
</organism>
<dbReference type="Pfam" id="PF00152">
    <property type="entry name" value="tRNA-synt_2"/>
    <property type="match status" value="1"/>
</dbReference>
<comment type="similarity">
    <text evidence="1 8">Belongs to the class-II aminoacyl-tRNA synthetase family. Type 1 subfamily.</text>
</comment>
<dbReference type="SUPFAM" id="SSF55681">
    <property type="entry name" value="Class II aaRS and biotin synthetases"/>
    <property type="match status" value="1"/>
</dbReference>
<feature type="binding site" evidence="8">
    <location>
        <position position="209"/>
    </location>
    <ligand>
        <name>L-aspartate</name>
        <dbReference type="ChEBI" id="CHEBI:29991"/>
    </ligand>
</feature>
<dbReference type="GO" id="GO:0005524">
    <property type="term" value="F:ATP binding"/>
    <property type="evidence" value="ECO:0007669"/>
    <property type="project" value="UniProtKB-UniRule"/>
</dbReference>
<dbReference type="HOGENOM" id="CLU_014330_3_2_14"/>
<dbReference type="NCBIfam" id="NF001750">
    <property type="entry name" value="PRK00476.1"/>
    <property type="match status" value="1"/>
</dbReference>
<accession>W5UUK4</accession>
<dbReference type="HAMAP" id="MF_00044">
    <property type="entry name" value="Asp_tRNA_synth_type1"/>
    <property type="match status" value="1"/>
</dbReference>
<evidence type="ECO:0000259" key="9">
    <source>
        <dbReference type="PROSITE" id="PS50862"/>
    </source>
</evidence>
<dbReference type="PANTHER" id="PTHR22594">
    <property type="entry name" value="ASPARTYL/LYSYL-TRNA SYNTHETASE"/>
    <property type="match status" value="1"/>
</dbReference>
<comment type="caution">
    <text evidence="8">Lacks conserved residue(s) required for the propagation of feature annotation.</text>
</comment>
<dbReference type="SUPFAM" id="SSF50249">
    <property type="entry name" value="Nucleic acid-binding proteins"/>
    <property type="match status" value="1"/>
</dbReference>
<keyword evidence="3 8" id="KW-0436">Ligase</keyword>
<gene>
    <name evidence="8 10" type="primary">aspS</name>
    <name evidence="10" type="ORF">MYB_02355</name>
</gene>
<dbReference type="InterPro" id="IPR006195">
    <property type="entry name" value="aa-tRNA-synth_II"/>
</dbReference>
<protein>
    <recommendedName>
        <fullName evidence="8">Aspartate--tRNA ligase</fullName>
        <ecNumber evidence="8">6.1.1.12</ecNumber>
    </recommendedName>
    <alternativeName>
        <fullName evidence="8">Aspartyl-tRNA synthetase</fullName>
        <shortName evidence="8">AspRS</shortName>
    </alternativeName>
</protein>
<evidence type="ECO:0000256" key="1">
    <source>
        <dbReference type="ARBA" id="ARBA00006303"/>
    </source>
</evidence>
<dbReference type="InterPro" id="IPR004364">
    <property type="entry name" value="Aa-tRNA-synt_II"/>
</dbReference>
<keyword evidence="4 8" id="KW-0547">Nucleotide-binding</keyword>
<comment type="function">
    <text evidence="8">Catalyzes the attachment of L-aspartate to tRNA(Asp) in a two-step reaction: L-aspartate is first activated by ATP to form Asp-AMP and then transferred to the acceptor end of tRNA(Asp).</text>
</comment>
<evidence type="ECO:0000256" key="7">
    <source>
        <dbReference type="ARBA" id="ARBA00023146"/>
    </source>
</evidence>
<sequence>MINSKTLSRELLEKQVFLQGWVQNIRKFKDKIFIDLRDYEGICQVVLEGELMSIKITKESVISVIGIVKLRSSVNEKIKNGDLEILASKVEVISLAAELPFEIHDETNANEDLRLEYRYLDLRRKVVHNKIVFRYKFLHQLRQYLYENNFIEVETPILSKSTPEGARSFLVPTRKQGHFFALPQSPQLYKQLLMVSGFNRYFQIARVFRDEDLRNDRQYEFVQLDLEFSFPTIAMIQSEIEKIMVSVFNRFGISFDGTFESMSFDNAIDQYGTDKPDLRFKNLLIDASELTNKDEFLFSGDTTKVVFLENHLINKNDYKTLSETILQNQGNRLLYLHINNKEIDYYSFKTSPELIDRIESFVAKQNFETGTLFLVSDKYENTCKALGALRVKIGQLFNLADDSKYRFVWIVDWPLFETNSEGGFSAAHHPFTHPTSETRQFLTSDPNKVRAQAYDLVLNGYELGSGSIRIVDQQLQKQIFEVIGLNDQQIESQFGFLLKAFSYGAPPHGGFAIGLDRLLMILTKSSSIREVIPFPLNSKGQDLLFESPTAVQDSQLVDYGLKLNKKEGN</sequence>
<dbReference type="Pfam" id="PF01336">
    <property type="entry name" value="tRNA_anti-codon"/>
    <property type="match status" value="1"/>
</dbReference>
<evidence type="ECO:0000256" key="5">
    <source>
        <dbReference type="ARBA" id="ARBA00022840"/>
    </source>
</evidence>
<evidence type="ECO:0000313" key="11">
    <source>
        <dbReference type="Proteomes" id="UP000019229"/>
    </source>
</evidence>
<feature type="binding site" evidence="8">
    <location>
        <begin position="209"/>
        <end position="211"/>
    </location>
    <ligand>
        <name>ATP</name>
        <dbReference type="ChEBI" id="CHEBI:30616"/>
    </ligand>
</feature>
<dbReference type="PATRIC" id="fig|743966.3.peg.474"/>
<keyword evidence="6 8" id="KW-0648">Protein biosynthesis</keyword>
<name>W5UUK4_9BACT</name>
<dbReference type="SUPFAM" id="SSF55261">
    <property type="entry name" value="GAD domain-like"/>
    <property type="match status" value="1"/>
</dbReference>
<keyword evidence="7 8" id="KW-0030">Aminoacyl-tRNA synthetase</keyword>